<feature type="non-terminal residue" evidence="1">
    <location>
        <position position="264"/>
    </location>
</feature>
<reference evidence="1 2" key="1">
    <citation type="journal article" date="2019" name="BMC Genomics">
        <title>New insights from Opisthorchis felineus genome: update on genomics of the epidemiologically important liver flukes.</title>
        <authorList>
            <person name="Ershov N.I."/>
            <person name="Mordvinov V.A."/>
            <person name="Prokhortchouk E.B."/>
            <person name="Pakharukova M.Y."/>
            <person name="Gunbin K.V."/>
            <person name="Ustyantsev K."/>
            <person name="Genaev M.A."/>
            <person name="Blinov A.G."/>
            <person name="Mazur A."/>
            <person name="Boulygina E."/>
            <person name="Tsygankova S."/>
            <person name="Khrameeva E."/>
            <person name="Chekanov N."/>
            <person name="Fan G."/>
            <person name="Xiao A."/>
            <person name="Zhang H."/>
            <person name="Xu X."/>
            <person name="Yang H."/>
            <person name="Solovyev V."/>
            <person name="Lee S.M."/>
            <person name="Liu X."/>
            <person name="Afonnikov D.A."/>
            <person name="Skryabin K.G."/>
        </authorList>
    </citation>
    <scope>NUCLEOTIDE SEQUENCE [LARGE SCALE GENOMIC DNA]</scope>
    <source>
        <strain evidence="1">AK-0245</strain>
        <tissue evidence="1">Whole organism</tissue>
    </source>
</reference>
<dbReference type="Proteomes" id="UP000308267">
    <property type="component" value="Unassembled WGS sequence"/>
</dbReference>
<proteinExistence type="predicted"/>
<evidence type="ECO:0000313" key="2">
    <source>
        <dbReference type="Proteomes" id="UP000308267"/>
    </source>
</evidence>
<name>A0A4S2M9Y1_OPIFE</name>
<protein>
    <submittedName>
        <fullName evidence="1">Uncharacterized protein</fullName>
    </submittedName>
</protein>
<gene>
    <name evidence="1" type="ORF">CRM22_001636</name>
</gene>
<dbReference type="AlphaFoldDB" id="A0A4S2M9Y1"/>
<accession>A0A4S2M9Y1</accession>
<dbReference type="EMBL" id="SJOL01002936">
    <property type="protein sequence ID" value="TGZ73236.1"/>
    <property type="molecule type" value="Genomic_DNA"/>
</dbReference>
<comment type="caution">
    <text evidence="1">The sequence shown here is derived from an EMBL/GenBank/DDBJ whole genome shotgun (WGS) entry which is preliminary data.</text>
</comment>
<sequence length="264" mass="29027">MTYLNSQPLQSCQLGLNRLVQGCSVDSTGPDKLLTVGNFCPNYCSNVLRGCLAAPLLFWPIQTDGSDMDEQRENQTPLQRLLASPRQGPARNQIQAAFDQLLSSLNATGLMNLISHGLQNAQQDLHRIVKEVTMTYLNSQPLQSCQLGLNRLVQGCSVDSTGPDKLLTVGNFCPNYCSNVLRGCLAAPLLFWPIQTDGSDMDEQRENQTPLQRLLASPRQGPARNQIQAAFDQLLSSLNATGLMNLISHGLQNAQQDLHRIVKE</sequence>
<organism evidence="1 2">
    <name type="scientific">Opisthorchis felineus</name>
    <dbReference type="NCBI Taxonomy" id="147828"/>
    <lineage>
        <taxon>Eukaryota</taxon>
        <taxon>Metazoa</taxon>
        <taxon>Spiralia</taxon>
        <taxon>Lophotrochozoa</taxon>
        <taxon>Platyhelminthes</taxon>
        <taxon>Trematoda</taxon>
        <taxon>Digenea</taxon>
        <taxon>Opisthorchiida</taxon>
        <taxon>Opisthorchiata</taxon>
        <taxon>Opisthorchiidae</taxon>
        <taxon>Opisthorchis</taxon>
    </lineage>
</organism>
<keyword evidence="2" id="KW-1185">Reference proteome</keyword>
<evidence type="ECO:0000313" key="1">
    <source>
        <dbReference type="EMBL" id="TGZ73236.1"/>
    </source>
</evidence>
<dbReference type="OrthoDB" id="6380619at2759"/>